<dbReference type="InterPro" id="IPR016181">
    <property type="entry name" value="Acyl_CoA_acyltransferase"/>
</dbReference>
<dbReference type="Gene3D" id="3.40.630.30">
    <property type="match status" value="1"/>
</dbReference>
<dbReference type="EMBL" id="ML769440">
    <property type="protein sequence ID" value="KAE9401918.1"/>
    <property type="molecule type" value="Genomic_DNA"/>
</dbReference>
<proteinExistence type="predicted"/>
<keyword evidence="3" id="KW-1185">Reference proteome</keyword>
<evidence type="ECO:0000259" key="1">
    <source>
        <dbReference type="PROSITE" id="PS51186"/>
    </source>
</evidence>
<organism evidence="2 3">
    <name type="scientific">Gymnopus androsaceus JB14</name>
    <dbReference type="NCBI Taxonomy" id="1447944"/>
    <lineage>
        <taxon>Eukaryota</taxon>
        <taxon>Fungi</taxon>
        <taxon>Dikarya</taxon>
        <taxon>Basidiomycota</taxon>
        <taxon>Agaricomycotina</taxon>
        <taxon>Agaricomycetes</taxon>
        <taxon>Agaricomycetidae</taxon>
        <taxon>Agaricales</taxon>
        <taxon>Marasmiineae</taxon>
        <taxon>Omphalotaceae</taxon>
        <taxon>Gymnopus</taxon>
    </lineage>
</organism>
<dbReference type="OrthoDB" id="5372118at2759"/>
<accession>A0A6A4HXJ3</accession>
<dbReference type="GO" id="GO:0016747">
    <property type="term" value="F:acyltransferase activity, transferring groups other than amino-acyl groups"/>
    <property type="evidence" value="ECO:0007669"/>
    <property type="project" value="InterPro"/>
</dbReference>
<dbReference type="SUPFAM" id="SSF55729">
    <property type="entry name" value="Acyl-CoA N-acyltransferases (Nat)"/>
    <property type="match status" value="1"/>
</dbReference>
<reference evidence="2" key="1">
    <citation type="journal article" date="2019" name="Environ. Microbiol.">
        <title>Fungal ecological strategies reflected in gene transcription - a case study of two litter decomposers.</title>
        <authorList>
            <person name="Barbi F."/>
            <person name="Kohler A."/>
            <person name="Barry K."/>
            <person name="Baskaran P."/>
            <person name="Daum C."/>
            <person name="Fauchery L."/>
            <person name="Ihrmark K."/>
            <person name="Kuo A."/>
            <person name="LaButti K."/>
            <person name="Lipzen A."/>
            <person name="Morin E."/>
            <person name="Grigoriev I.V."/>
            <person name="Henrissat B."/>
            <person name="Lindahl B."/>
            <person name="Martin F."/>
        </authorList>
    </citation>
    <scope>NUCLEOTIDE SEQUENCE</scope>
    <source>
        <strain evidence="2">JB14</strain>
    </source>
</reference>
<dbReference type="PROSITE" id="PS51186">
    <property type="entry name" value="GNAT"/>
    <property type="match status" value="1"/>
</dbReference>
<sequence length="354" mass="39660">MPALTSRTTFPTEESNLEINVYDSVSDIPVEVWEALRWNAVRTNVMLPLAEKVLSKEQGGLFDQDQLWITCISLGSEGRRTVDFVLSCSKNEMGEYPIFIVATVPFPFLTNQFISPRLHNLILAMQRYIPLERVYSIFAPELIAELFADMWTESTGISHYEKPYYAAMLSYCTIRSFRNRQATDAVGGRTYTLRPAVASDVDAVARLCLGFASESEPFVLDWAGALKEANMLISNEEVWVHETRTGSSGPEIACMVAYTRNTSTTATITKVMTSVGHRGFGCAQRLVRQVCKHLLHSGKQTVALYVAHDNGAATKVYHNVGFLGLDKSNNEPLEGVERWSEIGFDRTRVQLGHW</sequence>
<evidence type="ECO:0000313" key="3">
    <source>
        <dbReference type="Proteomes" id="UP000799118"/>
    </source>
</evidence>
<dbReference type="InterPro" id="IPR000182">
    <property type="entry name" value="GNAT_dom"/>
</dbReference>
<dbReference type="Proteomes" id="UP000799118">
    <property type="component" value="Unassembled WGS sequence"/>
</dbReference>
<gene>
    <name evidence="2" type="ORF">BT96DRAFT_964859</name>
</gene>
<evidence type="ECO:0000313" key="2">
    <source>
        <dbReference type="EMBL" id="KAE9401918.1"/>
    </source>
</evidence>
<feature type="domain" description="N-acetyltransferase" evidence="1">
    <location>
        <begin position="191"/>
        <end position="354"/>
    </location>
</feature>
<protein>
    <recommendedName>
        <fullName evidence="1">N-acetyltransferase domain-containing protein</fullName>
    </recommendedName>
</protein>
<dbReference type="AlphaFoldDB" id="A0A6A4HXJ3"/>
<name>A0A6A4HXJ3_9AGAR</name>
<dbReference type="Pfam" id="PF00583">
    <property type="entry name" value="Acetyltransf_1"/>
    <property type="match status" value="1"/>
</dbReference>